<dbReference type="Proteomes" id="UP001341840">
    <property type="component" value="Unassembled WGS sequence"/>
</dbReference>
<dbReference type="CDD" id="cd06464">
    <property type="entry name" value="ACD_sHsps-like"/>
    <property type="match status" value="1"/>
</dbReference>
<evidence type="ECO:0000256" key="3">
    <source>
        <dbReference type="ARBA" id="ARBA00022821"/>
    </source>
</evidence>
<feature type="region of interest" description="Disordered" evidence="6">
    <location>
        <begin position="116"/>
        <end position="184"/>
    </location>
</feature>
<comment type="similarity">
    <text evidence="4 5">Belongs to the small heat shock protein (HSP20) family.</text>
</comment>
<reference evidence="8 9" key="1">
    <citation type="journal article" date="2023" name="Plants (Basel)">
        <title>Bridging the Gap: Combining Genomics and Transcriptomics Approaches to Understand Stylosanthes scabra, an Orphan Legume from the Brazilian Caatinga.</title>
        <authorList>
            <person name="Ferreira-Neto J.R.C."/>
            <person name="da Silva M.D."/>
            <person name="Binneck E."/>
            <person name="de Melo N.F."/>
            <person name="da Silva R.H."/>
            <person name="de Melo A.L.T.M."/>
            <person name="Pandolfi V."/>
            <person name="Bustamante F.O."/>
            <person name="Brasileiro-Vidal A.C."/>
            <person name="Benko-Iseppon A.M."/>
        </authorList>
    </citation>
    <scope>NUCLEOTIDE SEQUENCE [LARGE SCALE GENOMIC DNA]</scope>
    <source>
        <tissue evidence="8">Leaves</tissue>
    </source>
</reference>
<evidence type="ECO:0000256" key="6">
    <source>
        <dbReference type="SAM" id="MobiDB-lite"/>
    </source>
</evidence>
<comment type="caution">
    <text evidence="8">The sequence shown here is derived from an EMBL/GenBank/DDBJ whole genome shotgun (WGS) entry which is preliminary data.</text>
</comment>
<keyword evidence="3" id="KW-0611">Plant defense</keyword>
<evidence type="ECO:0000313" key="9">
    <source>
        <dbReference type="Proteomes" id="UP001341840"/>
    </source>
</evidence>
<sequence length="239" mass="26782">MASTRNSARVGARTSSSRGPVVEEIVPSSGWTEDSAGHYLLVDLPEFKKEEVKLQIDSYGRIIVKGERHPNERKRVRFHLTFPVPVDSDTDKVAGKFDAGILYVTVPKRITQVNKESEGVKAANSNAERAEENKRQEPEQAASGNAERAEHERREPIADDNVGRDHSQEDSNREKEVRRHENSQIGEFSEGMLRKWENEPVVRNAVEVLKKNKGIVITAVIAFSLGILISRRFQSSAPS</sequence>
<feature type="domain" description="SHSP" evidence="7">
    <location>
        <begin position="20"/>
        <end position="123"/>
    </location>
</feature>
<keyword evidence="2" id="KW-0472">Membrane</keyword>
<dbReference type="PANTHER" id="PTHR43670:SF130">
    <property type="entry name" value="INACTIVE PROTEIN RESTRICTED TEV MOVEMENT 2-LIKE"/>
    <property type="match status" value="1"/>
</dbReference>
<dbReference type="EMBL" id="JASCZI010181310">
    <property type="protein sequence ID" value="MED6181603.1"/>
    <property type="molecule type" value="Genomic_DNA"/>
</dbReference>
<dbReference type="Pfam" id="PF00011">
    <property type="entry name" value="HSP20"/>
    <property type="match status" value="1"/>
</dbReference>
<dbReference type="InterPro" id="IPR008978">
    <property type="entry name" value="HSP20-like_chaperone"/>
</dbReference>
<keyword evidence="2" id="KW-1003">Cell membrane</keyword>
<name>A0ABU6W9N7_9FABA</name>
<evidence type="ECO:0000259" key="7">
    <source>
        <dbReference type="PROSITE" id="PS01031"/>
    </source>
</evidence>
<feature type="region of interest" description="Disordered" evidence="6">
    <location>
        <begin position="1"/>
        <end position="21"/>
    </location>
</feature>
<evidence type="ECO:0000256" key="1">
    <source>
        <dbReference type="ARBA" id="ARBA00004162"/>
    </source>
</evidence>
<dbReference type="InterPro" id="IPR002068">
    <property type="entry name" value="A-crystallin/Hsp20_dom"/>
</dbReference>
<dbReference type="PROSITE" id="PS01031">
    <property type="entry name" value="SHSP"/>
    <property type="match status" value="1"/>
</dbReference>
<evidence type="ECO:0000256" key="2">
    <source>
        <dbReference type="ARBA" id="ARBA00022475"/>
    </source>
</evidence>
<protein>
    <recommendedName>
        <fullName evidence="7">SHSP domain-containing protein</fullName>
    </recommendedName>
</protein>
<evidence type="ECO:0000256" key="4">
    <source>
        <dbReference type="PROSITE-ProRule" id="PRU00285"/>
    </source>
</evidence>
<accession>A0ABU6W9N7</accession>
<organism evidence="8 9">
    <name type="scientific">Stylosanthes scabra</name>
    <dbReference type="NCBI Taxonomy" id="79078"/>
    <lineage>
        <taxon>Eukaryota</taxon>
        <taxon>Viridiplantae</taxon>
        <taxon>Streptophyta</taxon>
        <taxon>Embryophyta</taxon>
        <taxon>Tracheophyta</taxon>
        <taxon>Spermatophyta</taxon>
        <taxon>Magnoliopsida</taxon>
        <taxon>eudicotyledons</taxon>
        <taxon>Gunneridae</taxon>
        <taxon>Pentapetalae</taxon>
        <taxon>rosids</taxon>
        <taxon>fabids</taxon>
        <taxon>Fabales</taxon>
        <taxon>Fabaceae</taxon>
        <taxon>Papilionoideae</taxon>
        <taxon>50 kb inversion clade</taxon>
        <taxon>dalbergioids sensu lato</taxon>
        <taxon>Dalbergieae</taxon>
        <taxon>Pterocarpus clade</taxon>
        <taxon>Stylosanthes</taxon>
    </lineage>
</organism>
<feature type="compositionally biased region" description="Basic and acidic residues" evidence="6">
    <location>
        <begin position="147"/>
        <end position="182"/>
    </location>
</feature>
<gene>
    <name evidence="8" type="ORF">PIB30_020869</name>
</gene>
<evidence type="ECO:0000313" key="8">
    <source>
        <dbReference type="EMBL" id="MED6181603.1"/>
    </source>
</evidence>
<dbReference type="SUPFAM" id="SSF49764">
    <property type="entry name" value="HSP20-like chaperones"/>
    <property type="match status" value="1"/>
</dbReference>
<feature type="compositionally biased region" description="Basic and acidic residues" evidence="6">
    <location>
        <begin position="128"/>
        <end position="138"/>
    </location>
</feature>
<feature type="compositionally biased region" description="Polar residues" evidence="6">
    <location>
        <begin position="1"/>
        <end position="18"/>
    </location>
</feature>
<comment type="subcellular location">
    <subcellularLocation>
        <location evidence="1">Cell membrane</location>
        <topology evidence="1">Single-pass membrane protein</topology>
    </subcellularLocation>
</comment>
<evidence type="ECO:0000256" key="5">
    <source>
        <dbReference type="RuleBase" id="RU003616"/>
    </source>
</evidence>
<proteinExistence type="inferred from homology"/>
<dbReference type="Gene3D" id="2.60.40.790">
    <property type="match status" value="1"/>
</dbReference>
<keyword evidence="9" id="KW-1185">Reference proteome</keyword>
<dbReference type="PANTHER" id="PTHR43670">
    <property type="entry name" value="HEAT SHOCK PROTEIN 26"/>
    <property type="match status" value="1"/>
</dbReference>